<evidence type="ECO:0000256" key="1">
    <source>
        <dbReference type="ARBA" id="ARBA00023015"/>
    </source>
</evidence>
<dbReference type="Gene3D" id="2.60.120.10">
    <property type="entry name" value="Jelly Rolls"/>
    <property type="match status" value="1"/>
</dbReference>
<gene>
    <name evidence="5" type="ORF">E0E05_03930</name>
</gene>
<dbReference type="Proteomes" id="UP000293719">
    <property type="component" value="Chromosome"/>
</dbReference>
<evidence type="ECO:0000259" key="4">
    <source>
        <dbReference type="PROSITE" id="PS51063"/>
    </source>
</evidence>
<sequence>MNKRPDTTPPSKTRAIPCEECPLRASGFFREFTDNEVSYVSGFKRGELFAEARSTLFVEGANSPHLYTVISGWGFRYKMLEDGRRQILNYVMPGDFVGLQGSLLAEMQHSVECLSDMHLCLFERDRLTELYRKFPALAYDITWLAAREEQILDEHLLSIGRRSALERSAYLLAYLQERAKGVGLFGKKPLIAPLTQQHVADTLGLSLVHTNKTLKKLQKLGVIGWRESGFSITDLDQLCEIAGWDGLPDEKRPFI</sequence>
<evidence type="ECO:0000313" key="5">
    <source>
        <dbReference type="EMBL" id="QBK29823.1"/>
    </source>
</evidence>
<dbReference type="RefSeq" id="WP_131615534.1">
    <property type="nucleotide sequence ID" value="NZ_CP036532.1"/>
</dbReference>
<evidence type="ECO:0000313" key="6">
    <source>
        <dbReference type="Proteomes" id="UP000293719"/>
    </source>
</evidence>
<evidence type="ECO:0000256" key="2">
    <source>
        <dbReference type="ARBA" id="ARBA00023125"/>
    </source>
</evidence>
<keyword evidence="3" id="KW-0804">Transcription</keyword>
<dbReference type="PROSITE" id="PS51063">
    <property type="entry name" value="HTH_CRP_2"/>
    <property type="match status" value="1"/>
</dbReference>
<dbReference type="OrthoDB" id="7584044at2"/>
<dbReference type="InterPro" id="IPR014710">
    <property type="entry name" value="RmlC-like_jellyroll"/>
</dbReference>
<dbReference type="Gene3D" id="1.10.10.10">
    <property type="entry name" value="Winged helix-like DNA-binding domain superfamily/Winged helix DNA-binding domain"/>
    <property type="match status" value="1"/>
</dbReference>
<dbReference type="InterPro" id="IPR050397">
    <property type="entry name" value="Env_Response_Regulators"/>
</dbReference>
<dbReference type="InterPro" id="IPR036388">
    <property type="entry name" value="WH-like_DNA-bd_sf"/>
</dbReference>
<dbReference type="CDD" id="cd00038">
    <property type="entry name" value="CAP_ED"/>
    <property type="match status" value="1"/>
</dbReference>
<dbReference type="KEGG" id="rpod:E0E05_03930"/>
<dbReference type="InterPro" id="IPR036390">
    <property type="entry name" value="WH_DNA-bd_sf"/>
</dbReference>
<dbReference type="GeneID" id="90766435"/>
<dbReference type="EMBL" id="CP036532">
    <property type="protein sequence ID" value="QBK29823.1"/>
    <property type="molecule type" value="Genomic_DNA"/>
</dbReference>
<accession>A0A4P6UZ98</accession>
<dbReference type="Pfam" id="PF13545">
    <property type="entry name" value="HTH_Crp_2"/>
    <property type="match status" value="1"/>
</dbReference>
<name>A0A4P6UZ98_9HYPH</name>
<keyword evidence="2" id="KW-0238">DNA-binding</keyword>
<dbReference type="PANTHER" id="PTHR24567">
    <property type="entry name" value="CRP FAMILY TRANSCRIPTIONAL REGULATORY PROTEIN"/>
    <property type="match status" value="1"/>
</dbReference>
<proteinExistence type="predicted"/>
<dbReference type="PANTHER" id="PTHR24567:SF26">
    <property type="entry name" value="REGULATORY PROTEIN YEIL"/>
    <property type="match status" value="1"/>
</dbReference>
<keyword evidence="6" id="KW-1185">Reference proteome</keyword>
<dbReference type="GO" id="GO:0003677">
    <property type="term" value="F:DNA binding"/>
    <property type="evidence" value="ECO:0007669"/>
    <property type="project" value="UniProtKB-KW"/>
</dbReference>
<dbReference type="SUPFAM" id="SSF51206">
    <property type="entry name" value="cAMP-binding domain-like"/>
    <property type="match status" value="1"/>
</dbReference>
<dbReference type="Pfam" id="PF00027">
    <property type="entry name" value="cNMP_binding"/>
    <property type="match status" value="1"/>
</dbReference>
<reference evidence="5 6" key="1">
    <citation type="journal article" date="2017" name="Int. J. Syst. Evol. Microbiol.">
        <title>Roseitalea porphyridii gen. nov., sp. nov., isolated from a red alga, and reclassification of Hoeflea suaedae Chung et al. 2013 as Pseudohoeflea suaedae gen. nov., comb. nov.</title>
        <authorList>
            <person name="Hyeon J.W."/>
            <person name="Jeong S.E."/>
            <person name="Baek K."/>
            <person name="Jeon C.O."/>
        </authorList>
    </citation>
    <scope>NUCLEOTIDE SEQUENCE [LARGE SCALE GENOMIC DNA]</scope>
    <source>
        <strain evidence="5 6">MA7-20</strain>
    </source>
</reference>
<dbReference type="GO" id="GO:0003700">
    <property type="term" value="F:DNA-binding transcription factor activity"/>
    <property type="evidence" value="ECO:0007669"/>
    <property type="project" value="TreeGrafter"/>
</dbReference>
<organism evidence="5 6">
    <name type="scientific">Roseitalea porphyridii</name>
    <dbReference type="NCBI Taxonomy" id="1852022"/>
    <lineage>
        <taxon>Bacteria</taxon>
        <taxon>Pseudomonadati</taxon>
        <taxon>Pseudomonadota</taxon>
        <taxon>Alphaproteobacteria</taxon>
        <taxon>Hyphomicrobiales</taxon>
        <taxon>Ahrensiaceae</taxon>
        <taxon>Roseitalea</taxon>
    </lineage>
</organism>
<protein>
    <submittedName>
        <fullName evidence="5">Crp/Fnr family transcriptional regulator</fullName>
    </submittedName>
</protein>
<dbReference type="InterPro" id="IPR018490">
    <property type="entry name" value="cNMP-bd_dom_sf"/>
</dbReference>
<dbReference type="SUPFAM" id="SSF46785">
    <property type="entry name" value="Winged helix' DNA-binding domain"/>
    <property type="match status" value="1"/>
</dbReference>
<feature type="domain" description="HTH crp-type" evidence="4">
    <location>
        <begin position="162"/>
        <end position="236"/>
    </location>
</feature>
<dbReference type="InterPro" id="IPR012318">
    <property type="entry name" value="HTH_CRP"/>
</dbReference>
<keyword evidence="1" id="KW-0805">Transcription regulation</keyword>
<dbReference type="GO" id="GO:0005829">
    <property type="term" value="C:cytosol"/>
    <property type="evidence" value="ECO:0007669"/>
    <property type="project" value="TreeGrafter"/>
</dbReference>
<evidence type="ECO:0000256" key="3">
    <source>
        <dbReference type="ARBA" id="ARBA00023163"/>
    </source>
</evidence>
<dbReference type="AlphaFoldDB" id="A0A4P6UZ98"/>
<dbReference type="InterPro" id="IPR000595">
    <property type="entry name" value="cNMP-bd_dom"/>
</dbReference>